<name>A0ABU7Z0A9_9GAMM</name>
<keyword evidence="4 6" id="KW-0472">Membrane</keyword>
<feature type="transmembrane region" description="Helical" evidence="6">
    <location>
        <begin position="71"/>
        <end position="90"/>
    </location>
</feature>
<dbReference type="InterPro" id="IPR023408">
    <property type="entry name" value="MscS_beta-dom_sf"/>
</dbReference>
<feature type="transmembrane region" description="Helical" evidence="6">
    <location>
        <begin position="102"/>
        <end position="122"/>
    </location>
</feature>
<sequence length="445" mass="48332">MEKTFDIALLQPLAGYPHAQTALGLAALLLGAWIANWLTRQVLLRMVGRLAQASPSHWDDALMSRRVLARLANVVPALIILAGIGAVPGLPDLLVTVVRNVALAYVVLTIAMAIGNLLNALNDVYEKNSKRARERPIKGYLQLLKLIVYIIAAVLIIASLINRSPLVLLTGLGAMTAVMMLVFKDTILSLVASVQLASNDMLRVDDWIEMPSQGADGDVIDISLHTVKVQNWDKTISTIPTHRLISESFRNWRGMTESGGRRIKRALLIDQNSVRFLDQAERDHLRRIALIDDYLDDQRAELEEYNAKLEAAGKDPVNNRRATNLGTFRAYVTAYLRAHPGVNQDMTLMVRQLAPGPTGLPMEIYCFSADIGWVAYENLAGDIFDHLLAVLPEFGLKLYQAPGGADVAAALARLGEGKVVDAGMGDGANPTADNAPPPSGSPATA</sequence>
<dbReference type="Pfam" id="PF00924">
    <property type="entry name" value="MS_channel_2nd"/>
    <property type="match status" value="1"/>
</dbReference>
<dbReference type="SUPFAM" id="SSF50182">
    <property type="entry name" value="Sm-like ribonucleoproteins"/>
    <property type="match status" value="1"/>
</dbReference>
<evidence type="ECO:0000313" key="8">
    <source>
        <dbReference type="EMBL" id="MEG3184597.1"/>
    </source>
</evidence>
<evidence type="ECO:0000256" key="5">
    <source>
        <dbReference type="SAM" id="MobiDB-lite"/>
    </source>
</evidence>
<keyword evidence="3 6" id="KW-1133">Transmembrane helix</keyword>
<evidence type="ECO:0000256" key="6">
    <source>
        <dbReference type="SAM" id="Phobius"/>
    </source>
</evidence>
<dbReference type="InterPro" id="IPR030192">
    <property type="entry name" value="YbdG"/>
</dbReference>
<dbReference type="PANTHER" id="PTHR30414">
    <property type="entry name" value="MINICONDUCTANCE MECHANOSENSITIVE CHANNEL YBDG"/>
    <property type="match status" value="1"/>
</dbReference>
<dbReference type="PANTHER" id="PTHR30414:SF0">
    <property type="entry name" value="MINICONDUCTANCE MECHANOSENSITIVE CHANNEL YBDG"/>
    <property type="match status" value="1"/>
</dbReference>
<evidence type="ECO:0000256" key="4">
    <source>
        <dbReference type="ARBA" id="ARBA00023136"/>
    </source>
</evidence>
<feature type="transmembrane region" description="Helical" evidence="6">
    <location>
        <begin position="143"/>
        <end position="161"/>
    </location>
</feature>
<comment type="subcellular location">
    <subcellularLocation>
        <location evidence="1">Membrane</location>
    </subcellularLocation>
</comment>
<evidence type="ECO:0000256" key="1">
    <source>
        <dbReference type="ARBA" id="ARBA00004370"/>
    </source>
</evidence>
<keyword evidence="9" id="KW-1185">Reference proteome</keyword>
<evidence type="ECO:0000256" key="2">
    <source>
        <dbReference type="ARBA" id="ARBA00022692"/>
    </source>
</evidence>
<feature type="compositionally biased region" description="Pro residues" evidence="5">
    <location>
        <begin position="435"/>
        <end position="445"/>
    </location>
</feature>
<organism evidence="8 9">
    <name type="scientific">Novilysobacter erysipheiresistens</name>
    <dbReference type="NCBI Taxonomy" id="1749332"/>
    <lineage>
        <taxon>Bacteria</taxon>
        <taxon>Pseudomonadati</taxon>
        <taxon>Pseudomonadota</taxon>
        <taxon>Gammaproteobacteria</taxon>
        <taxon>Lysobacterales</taxon>
        <taxon>Lysobacteraceae</taxon>
        <taxon>Novilysobacter</taxon>
    </lineage>
</organism>
<proteinExistence type="predicted"/>
<dbReference type="InterPro" id="IPR006685">
    <property type="entry name" value="MscS_channel_2nd"/>
</dbReference>
<evidence type="ECO:0000259" key="7">
    <source>
        <dbReference type="Pfam" id="PF00924"/>
    </source>
</evidence>
<feature type="transmembrane region" description="Helical" evidence="6">
    <location>
        <begin position="167"/>
        <end position="183"/>
    </location>
</feature>
<protein>
    <submittedName>
        <fullName evidence="8">Mechanosensitive ion channel family protein</fullName>
    </submittedName>
</protein>
<feature type="domain" description="Mechanosensitive ion channel MscS" evidence="7">
    <location>
        <begin position="185"/>
        <end position="253"/>
    </location>
</feature>
<reference evidence="8 9" key="1">
    <citation type="journal article" date="2016" name="Int. J. Syst. Evol. Microbiol.">
        <title>Lysobacter erysipheiresistens sp. nov., an antagonist of powdery mildew, isolated from tobacco-cultivated soil.</title>
        <authorList>
            <person name="Xie B."/>
            <person name="Li T."/>
            <person name="Lin X."/>
            <person name="Wang C.J."/>
            <person name="Chen Y.J."/>
            <person name="Liu W.J."/>
            <person name="Zhao Z.W."/>
        </authorList>
    </citation>
    <scope>NUCLEOTIDE SEQUENCE [LARGE SCALE GENOMIC DNA]</scope>
    <source>
        <strain evidence="8 9">RS-LYSO-3</strain>
    </source>
</reference>
<keyword evidence="2 6" id="KW-0812">Transmembrane</keyword>
<gene>
    <name evidence="8" type="ORF">SNE34_11315</name>
</gene>
<accession>A0ABU7Z0A9</accession>
<comment type="caution">
    <text evidence="8">The sequence shown here is derived from an EMBL/GenBank/DDBJ whole genome shotgun (WGS) entry which is preliminary data.</text>
</comment>
<feature type="region of interest" description="Disordered" evidence="5">
    <location>
        <begin position="422"/>
        <end position="445"/>
    </location>
</feature>
<dbReference type="Gene3D" id="2.30.30.60">
    <property type="match status" value="1"/>
</dbReference>
<dbReference type="RefSeq" id="WP_332617243.1">
    <property type="nucleotide sequence ID" value="NZ_JAXGFP010000005.1"/>
</dbReference>
<dbReference type="EMBL" id="JAXGFP010000005">
    <property type="protein sequence ID" value="MEG3184597.1"/>
    <property type="molecule type" value="Genomic_DNA"/>
</dbReference>
<dbReference type="Proteomes" id="UP001355056">
    <property type="component" value="Unassembled WGS sequence"/>
</dbReference>
<evidence type="ECO:0000313" key="9">
    <source>
        <dbReference type="Proteomes" id="UP001355056"/>
    </source>
</evidence>
<feature type="transmembrane region" description="Helical" evidence="6">
    <location>
        <begin position="20"/>
        <end position="39"/>
    </location>
</feature>
<dbReference type="InterPro" id="IPR010920">
    <property type="entry name" value="LSM_dom_sf"/>
</dbReference>
<evidence type="ECO:0000256" key="3">
    <source>
        <dbReference type="ARBA" id="ARBA00022989"/>
    </source>
</evidence>